<dbReference type="AlphaFoldDB" id="A0A1X7KSP2"/>
<dbReference type="EMBL" id="FXAU01000006">
    <property type="protein sequence ID" value="SMG44598.1"/>
    <property type="molecule type" value="Genomic_DNA"/>
</dbReference>
<dbReference type="Proteomes" id="UP000192980">
    <property type="component" value="Unassembled WGS sequence"/>
</dbReference>
<evidence type="ECO:0000313" key="1">
    <source>
        <dbReference type="EMBL" id="SMG44598.1"/>
    </source>
</evidence>
<sequence>MASMPAGHLPFEAKSKQNLVARNICREWSVQGQVSTEANIPQATFAKMGRAVQNNTGTMDLTLVG</sequence>
<dbReference type="STRING" id="561061.SAMN05660862_3190"/>
<protein>
    <submittedName>
        <fullName evidence="1">Uncharacterized protein</fullName>
    </submittedName>
</protein>
<organism evidence="1 2">
    <name type="scientific">Sphingobacterium psychroaquaticum</name>
    <dbReference type="NCBI Taxonomy" id="561061"/>
    <lineage>
        <taxon>Bacteria</taxon>
        <taxon>Pseudomonadati</taxon>
        <taxon>Bacteroidota</taxon>
        <taxon>Sphingobacteriia</taxon>
        <taxon>Sphingobacteriales</taxon>
        <taxon>Sphingobacteriaceae</taxon>
        <taxon>Sphingobacterium</taxon>
    </lineage>
</organism>
<evidence type="ECO:0000313" key="2">
    <source>
        <dbReference type="Proteomes" id="UP000192980"/>
    </source>
</evidence>
<proteinExistence type="predicted"/>
<accession>A0A1X7KSP2</accession>
<keyword evidence="2" id="KW-1185">Reference proteome</keyword>
<name>A0A1X7KSP2_9SPHI</name>
<reference evidence="1 2" key="1">
    <citation type="submission" date="2017-04" db="EMBL/GenBank/DDBJ databases">
        <authorList>
            <person name="Afonso C.L."/>
            <person name="Miller P.J."/>
            <person name="Scott M.A."/>
            <person name="Spackman E."/>
            <person name="Goraichik I."/>
            <person name="Dimitrov K.M."/>
            <person name="Suarez D.L."/>
            <person name="Swayne D.E."/>
        </authorList>
    </citation>
    <scope>NUCLEOTIDE SEQUENCE [LARGE SCALE GENOMIC DNA]</scope>
    <source>
        <strain evidence="1 2">DSM 22418</strain>
    </source>
</reference>
<gene>
    <name evidence="1" type="ORF">SAMN05660862_3190</name>
</gene>